<evidence type="ECO:0000313" key="2">
    <source>
        <dbReference type="EMBL" id="GGC21916.1"/>
    </source>
</evidence>
<dbReference type="RefSeq" id="WP_155473045.1">
    <property type="nucleotide sequence ID" value="NZ_BMKG01000031.1"/>
</dbReference>
<reference evidence="3 4" key="3">
    <citation type="submission" date="2019-11" db="EMBL/GenBank/DDBJ databases">
        <title>Type strains purchased from KCTC, JCM and DSMZ.</title>
        <authorList>
            <person name="Lu H."/>
        </authorList>
    </citation>
    <scope>NUCLEOTIDE SEQUENCE [LARGE SCALE GENOMIC DNA]</scope>
    <source>
        <strain evidence="3 4">KCTC 52429</strain>
    </source>
</reference>
<dbReference type="EMBL" id="BMKG01000031">
    <property type="protein sequence ID" value="GGC21916.1"/>
    <property type="molecule type" value="Genomic_DNA"/>
</dbReference>
<comment type="caution">
    <text evidence="3">The sequence shown here is derived from an EMBL/GenBank/DDBJ whole genome shotgun (WGS) entry which is preliminary data.</text>
</comment>
<dbReference type="Proteomes" id="UP000622638">
    <property type="component" value="Unassembled WGS sequence"/>
</dbReference>
<dbReference type="AlphaFoldDB" id="A0A6I3T4Y9"/>
<accession>A0A6I3T4Y9</accession>
<protein>
    <recommendedName>
        <fullName evidence="6">DUF2987 domain-containing protein</fullName>
    </recommendedName>
</protein>
<organism evidence="3 4">
    <name type="scientific">Pseudoduganella buxea</name>
    <dbReference type="NCBI Taxonomy" id="1949069"/>
    <lineage>
        <taxon>Bacteria</taxon>
        <taxon>Pseudomonadati</taxon>
        <taxon>Pseudomonadota</taxon>
        <taxon>Betaproteobacteria</taxon>
        <taxon>Burkholderiales</taxon>
        <taxon>Oxalobacteraceae</taxon>
        <taxon>Telluria group</taxon>
        <taxon>Pseudoduganella</taxon>
    </lineage>
</organism>
<gene>
    <name evidence="2" type="ORF">GCM10011572_49210</name>
    <name evidence="3" type="ORF">GM672_23970</name>
</gene>
<feature type="chain" id="PRO_5026092190" description="DUF2987 domain-containing protein" evidence="1">
    <location>
        <begin position="23"/>
        <end position="224"/>
    </location>
</feature>
<keyword evidence="5" id="KW-1185">Reference proteome</keyword>
<reference evidence="5" key="2">
    <citation type="journal article" date="2019" name="Int. J. Syst. Evol. Microbiol.">
        <title>The Global Catalogue of Microorganisms (GCM) 10K type strain sequencing project: providing services to taxonomists for standard genome sequencing and annotation.</title>
        <authorList>
            <consortium name="The Broad Institute Genomics Platform"/>
            <consortium name="The Broad Institute Genome Sequencing Center for Infectious Disease"/>
            <person name="Wu L."/>
            <person name="Ma J."/>
        </authorList>
    </citation>
    <scope>NUCLEOTIDE SEQUENCE [LARGE SCALE GENOMIC DNA]</scope>
    <source>
        <strain evidence="5">CGMCC 1.15931</strain>
    </source>
</reference>
<feature type="signal peptide" evidence="1">
    <location>
        <begin position="1"/>
        <end position="22"/>
    </location>
</feature>
<dbReference type="Proteomes" id="UP000430634">
    <property type="component" value="Unassembled WGS sequence"/>
</dbReference>
<reference evidence="2" key="4">
    <citation type="submission" date="2024-05" db="EMBL/GenBank/DDBJ databases">
        <authorList>
            <person name="Sun Q."/>
            <person name="Zhou Y."/>
        </authorList>
    </citation>
    <scope>NUCLEOTIDE SEQUENCE</scope>
    <source>
        <strain evidence="2">CGMCC 1.15931</strain>
    </source>
</reference>
<evidence type="ECO:0008006" key="6">
    <source>
        <dbReference type="Google" id="ProtNLM"/>
    </source>
</evidence>
<reference evidence="2" key="1">
    <citation type="journal article" date="2014" name="Int. J. Syst. Evol. Microbiol.">
        <title>Complete genome of a new Firmicutes species belonging to the dominant human colonic microbiota ('Ruminococcus bicirculans') reveals two chromosomes and a selective capacity to utilize plant glucans.</title>
        <authorList>
            <consortium name="NISC Comparative Sequencing Program"/>
            <person name="Wegmann U."/>
            <person name="Louis P."/>
            <person name="Goesmann A."/>
            <person name="Henrissat B."/>
            <person name="Duncan S.H."/>
            <person name="Flint H.J."/>
        </authorList>
    </citation>
    <scope>NUCLEOTIDE SEQUENCE</scope>
    <source>
        <strain evidence="2">CGMCC 1.15931</strain>
    </source>
</reference>
<proteinExistence type="predicted"/>
<evidence type="ECO:0000313" key="4">
    <source>
        <dbReference type="Proteomes" id="UP000430634"/>
    </source>
</evidence>
<evidence type="ECO:0000313" key="5">
    <source>
        <dbReference type="Proteomes" id="UP000622638"/>
    </source>
</evidence>
<keyword evidence="1" id="KW-0732">Signal</keyword>
<name>A0A6I3T4Y9_9BURK</name>
<sequence>MKRLLPRIMPLLLVAVQAGALAEERDWLTYRKLIEASRLDKFHALPAAERDKLDMYIHLEPADKTLNLRDVALTVVHGATRTPLPIDADGNLRLVPNAQWLAEDARILTNQPKQSKVSMGPALNAIVPAGTQWRYEALMGSISQSNAAIGKMAGALSMFAPTIRSVILKFDGPAQLTIQSKAGAKQYATDGKQQIRLKPDAALVKENPPMVLTSRPREAELDSE</sequence>
<dbReference type="OrthoDB" id="8750652at2"/>
<evidence type="ECO:0000256" key="1">
    <source>
        <dbReference type="SAM" id="SignalP"/>
    </source>
</evidence>
<dbReference type="EMBL" id="WNKZ01000103">
    <property type="protein sequence ID" value="MTV55786.1"/>
    <property type="molecule type" value="Genomic_DNA"/>
</dbReference>
<evidence type="ECO:0000313" key="3">
    <source>
        <dbReference type="EMBL" id="MTV55786.1"/>
    </source>
</evidence>